<evidence type="ECO:0000256" key="4">
    <source>
        <dbReference type="ARBA" id="ARBA00022829"/>
    </source>
</evidence>
<protein>
    <recommendedName>
        <fullName evidence="9">Tyrosine recombinase XerC</fullName>
    </recommendedName>
</protein>
<dbReference type="AlphaFoldDB" id="A0AAE3UK65"/>
<keyword evidence="7 9" id="KW-0233">DNA recombination</keyword>
<evidence type="ECO:0000256" key="1">
    <source>
        <dbReference type="ARBA" id="ARBA00004496"/>
    </source>
</evidence>
<dbReference type="InterPro" id="IPR044068">
    <property type="entry name" value="CB"/>
</dbReference>
<dbReference type="InterPro" id="IPR023009">
    <property type="entry name" value="Tyrosine_recombinase_XerC/XerD"/>
</dbReference>
<evidence type="ECO:0000259" key="10">
    <source>
        <dbReference type="PROSITE" id="PS51898"/>
    </source>
</evidence>
<dbReference type="Pfam" id="PF02899">
    <property type="entry name" value="Phage_int_SAM_1"/>
    <property type="match status" value="1"/>
</dbReference>
<dbReference type="PROSITE" id="PS51900">
    <property type="entry name" value="CB"/>
    <property type="match status" value="1"/>
</dbReference>
<dbReference type="PANTHER" id="PTHR30349:SF77">
    <property type="entry name" value="TYROSINE RECOMBINASE XERC"/>
    <property type="match status" value="1"/>
</dbReference>
<dbReference type="GO" id="GO:0005737">
    <property type="term" value="C:cytoplasm"/>
    <property type="evidence" value="ECO:0007669"/>
    <property type="project" value="UniProtKB-SubCell"/>
</dbReference>
<keyword evidence="8 9" id="KW-0131">Cell cycle</keyword>
<evidence type="ECO:0000256" key="5">
    <source>
        <dbReference type="ARBA" id="ARBA00022908"/>
    </source>
</evidence>
<dbReference type="RefSeq" id="WP_314519461.1">
    <property type="nucleotide sequence ID" value="NZ_JASJOU010000023.1"/>
</dbReference>
<dbReference type="PANTHER" id="PTHR30349">
    <property type="entry name" value="PHAGE INTEGRASE-RELATED"/>
    <property type="match status" value="1"/>
</dbReference>
<organism evidence="12 13">
    <name type="scientific">Xanthocytophaga agilis</name>
    <dbReference type="NCBI Taxonomy" id="3048010"/>
    <lineage>
        <taxon>Bacteria</taxon>
        <taxon>Pseudomonadati</taxon>
        <taxon>Bacteroidota</taxon>
        <taxon>Cytophagia</taxon>
        <taxon>Cytophagales</taxon>
        <taxon>Rhodocytophagaceae</taxon>
        <taxon>Xanthocytophaga</taxon>
    </lineage>
</organism>
<dbReference type="InterPro" id="IPR050090">
    <property type="entry name" value="Tyrosine_recombinase_XerCD"/>
</dbReference>
<dbReference type="EMBL" id="JASJOU010000023">
    <property type="protein sequence ID" value="MDJ1506493.1"/>
    <property type="molecule type" value="Genomic_DNA"/>
</dbReference>
<feature type="active site" evidence="9">
    <location>
        <position position="238"/>
    </location>
</feature>
<dbReference type="Gene3D" id="1.10.150.130">
    <property type="match status" value="1"/>
</dbReference>
<keyword evidence="2 9" id="KW-0963">Cytoplasm</keyword>
<dbReference type="GO" id="GO:0006313">
    <property type="term" value="P:DNA transposition"/>
    <property type="evidence" value="ECO:0007669"/>
    <property type="project" value="UniProtKB-UniRule"/>
</dbReference>
<evidence type="ECO:0000256" key="3">
    <source>
        <dbReference type="ARBA" id="ARBA00022618"/>
    </source>
</evidence>
<comment type="caution">
    <text evidence="12">The sequence shown here is derived from an EMBL/GenBank/DDBJ whole genome shotgun (WGS) entry which is preliminary data.</text>
</comment>
<evidence type="ECO:0000256" key="6">
    <source>
        <dbReference type="ARBA" id="ARBA00023125"/>
    </source>
</evidence>
<keyword evidence="4 9" id="KW-0159">Chromosome partition</keyword>
<accession>A0AAE3UK65</accession>
<evidence type="ECO:0000259" key="11">
    <source>
        <dbReference type="PROSITE" id="PS51900"/>
    </source>
</evidence>
<dbReference type="Pfam" id="PF00589">
    <property type="entry name" value="Phage_integrase"/>
    <property type="match status" value="1"/>
</dbReference>
<comment type="subcellular location">
    <subcellularLocation>
        <location evidence="1 9">Cytoplasm</location>
    </subcellularLocation>
</comment>
<name>A0AAE3UK65_9BACT</name>
<feature type="domain" description="Core-binding (CB)" evidence="11">
    <location>
        <begin position="1"/>
        <end position="83"/>
    </location>
</feature>
<comment type="similarity">
    <text evidence="9">Belongs to the 'phage' integrase family. XerC subfamily.</text>
</comment>
<dbReference type="GO" id="GO:0009037">
    <property type="term" value="F:tyrosine-based site-specific recombinase activity"/>
    <property type="evidence" value="ECO:0007669"/>
    <property type="project" value="UniProtKB-UniRule"/>
</dbReference>
<dbReference type="GO" id="GO:0007059">
    <property type="term" value="P:chromosome segregation"/>
    <property type="evidence" value="ECO:0007669"/>
    <property type="project" value="UniProtKB-UniRule"/>
</dbReference>
<dbReference type="InterPro" id="IPR013762">
    <property type="entry name" value="Integrase-like_cat_sf"/>
</dbReference>
<reference evidence="12" key="1">
    <citation type="submission" date="2023-05" db="EMBL/GenBank/DDBJ databases">
        <authorList>
            <person name="Zhang X."/>
        </authorList>
    </citation>
    <scope>NUCLEOTIDE SEQUENCE</scope>
    <source>
        <strain evidence="12">BD1B2-1</strain>
    </source>
</reference>
<evidence type="ECO:0000256" key="7">
    <source>
        <dbReference type="ARBA" id="ARBA00023172"/>
    </source>
</evidence>
<evidence type="ECO:0000313" key="12">
    <source>
        <dbReference type="EMBL" id="MDJ1506493.1"/>
    </source>
</evidence>
<feature type="active site" evidence="9">
    <location>
        <position position="145"/>
    </location>
</feature>
<dbReference type="Gene3D" id="1.10.443.10">
    <property type="entry name" value="Intergrase catalytic core"/>
    <property type="match status" value="1"/>
</dbReference>
<evidence type="ECO:0000256" key="9">
    <source>
        <dbReference type="HAMAP-Rule" id="MF_01808"/>
    </source>
</evidence>
<dbReference type="InterPro" id="IPR002104">
    <property type="entry name" value="Integrase_catalytic"/>
</dbReference>
<evidence type="ECO:0000313" key="13">
    <source>
        <dbReference type="Proteomes" id="UP001232063"/>
    </source>
</evidence>
<keyword evidence="6 9" id="KW-0238">DNA-binding</keyword>
<feature type="active site" description="O-(3'-phospho-DNA)-tyrosine intermediate" evidence="9">
    <location>
        <position position="273"/>
    </location>
</feature>
<feature type="domain" description="Tyr recombinase" evidence="10">
    <location>
        <begin position="104"/>
        <end position="286"/>
    </location>
</feature>
<keyword evidence="13" id="KW-1185">Reference proteome</keyword>
<feature type="active site" evidence="9">
    <location>
        <position position="169"/>
    </location>
</feature>
<dbReference type="InterPro" id="IPR010998">
    <property type="entry name" value="Integrase_recombinase_N"/>
</dbReference>
<feature type="active site" evidence="9">
    <location>
        <position position="264"/>
    </location>
</feature>
<dbReference type="Proteomes" id="UP001232063">
    <property type="component" value="Unassembled WGS sequence"/>
</dbReference>
<dbReference type="GO" id="GO:0051301">
    <property type="term" value="P:cell division"/>
    <property type="evidence" value="ECO:0007669"/>
    <property type="project" value="UniProtKB-KW"/>
</dbReference>
<feature type="active site" evidence="9">
    <location>
        <position position="241"/>
    </location>
</feature>
<proteinExistence type="inferred from homology"/>
<comment type="function">
    <text evidence="9">Site-specific tyrosine recombinase, which acts by catalyzing the cutting and rejoining of the recombining DNA molecules. The XerC-XerD complex is essential to convert dimers of the bacterial chromosome into monomers to permit their segregation at cell division. It also contributes to the segregational stability of plasmids.</text>
</comment>
<dbReference type="PROSITE" id="PS51898">
    <property type="entry name" value="TYR_RECOMBINASE"/>
    <property type="match status" value="1"/>
</dbReference>
<evidence type="ECO:0000256" key="8">
    <source>
        <dbReference type="ARBA" id="ARBA00023306"/>
    </source>
</evidence>
<dbReference type="HAMAP" id="MF_01808">
    <property type="entry name" value="Recomb_XerC_XerD"/>
    <property type="match status" value="1"/>
</dbReference>
<keyword evidence="5 9" id="KW-0229">DNA integration</keyword>
<dbReference type="InterPro" id="IPR011010">
    <property type="entry name" value="DNA_brk_join_enz"/>
</dbReference>
<dbReference type="SUPFAM" id="SSF56349">
    <property type="entry name" value="DNA breaking-rejoining enzymes"/>
    <property type="match status" value="1"/>
</dbReference>
<dbReference type="InterPro" id="IPR004107">
    <property type="entry name" value="Integrase_SAM-like_N"/>
</dbReference>
<keyword evidence="3 9" id="KW-0132">Cell division</keyword>
<comment type="subunit">
    <text evidence="9">Forms a cyclic heterotetrameric complex composed of two molecules of XerC and two molecules of XerD.</text>
</comment>
<gene>
    <name evidence="9" type="primary">xerC</name>
    <name evidence="12" type="ORF">QNI22_37935</name>
</gene>
<evidence type="ECO:0000256" key="2">
    <source>
        <dbReference type="ARBA" id="ARBA00022490"/>
    </source>
</evidence>
<sequence length="292" mass="33688">MIELFLKYLQYEKRCSPHTITAYQTDLEQFAAFLQSSYEYSQPELATFPIIRSWIVSLVDMQINATSINRKIATLRTFYKFLLRRGTIVQNPMLKVRSLKESKKLPHFVEEQQLVALLDSFPFPDGFEGLRDRLVMEMLYGTGIRLGELLSLDDSMISKIESTIKITGKRNKQRIIPLHASLLPLIEMYQQEKEREFNGTADKHLVVTTEGKEAYPMLIYRIVRKYLTATTVDKRSPHVLRHTFATHLLNKGADLNAIKDLLGHSSLAATQVYTHNSLEKLKKVYEQAHPKA</sequence>
<dbReference type="GO" id="GO:0003677">
    <property type="term" value="F:DNA binding"/>
    <property type="evidence" value="ECO:0007669"/>
    <property type="project" value="UniProtKB-UniRule"/>
</dbReference>